<evidence type="ECO:0000313" key="6">
    <source>
        <dbReference type="EMBL" id="KRN83413.1"/>
    </source>
</evidence>
<dbReference type="Pfam" id="PF00126">
    <property type="entry name" value="HTH_1"/>
    <property type="match status" value="1"/>
</dbReference>
<dbReference type="InterPro" id="IPR036388">
    <property type="entry name" value="WH-like_DNA-bd_sf"/>
</dbReference>
<sequence length="296" mass="33344">MLGSEIMIETYLLKELAVFLQTGTLAKTAEQLNVTQPTVTRGMQKLEDDFGVRLFDRQPNRITLTETGKLAAKEAVNLVQANQQMIDKIHNFDQSQRSLQIGSVIPGPLILLKNLVTPSPQNLQITSKLLSAVKTEQLISTNAYAGIISNQALATTTITSHYLGTEKLAVNLDKFMFQANQSTISFSELKDLSFVVLSDIGPWREIIQKEITDAKFLYQAQREAFAEITKYSDFPYFSTNLSAVDLSFTKLKNNDNRVLIPITDSSAQMKIYFNYLKEQKKRVAPVITYIQHNWPA</sequence>
<feature type="domain" description="HTH lysR-type" evidence="5">
    <location>
        <begin position="8"/>
        <end position="65"/>
    </location>
</feature>
<dbReference type="PATRIC" id="fig|319653.3.peg.854"/>
<dbReference type="PANTHER" id="PTHR30346:SF0">
    <property type="entry name" value="HCA OPERON TRANSCRIPTIONAL ACTIVATOR HCAR"/>
    <property type="match status" value="1"/>
</dbReference>
<dbReference type="SUPFAM" id="SSF46785">
    <property type="entry name" value="Winged helix' DNA-binding domain"/>
    <property type="match status" value="1"/>
</dbReference>
<keyword evidence="4" id="KW-0804">Transcription</keyword>
<accession>A0A0R2K7V2</accession>
<keyword evidence="3" id="KW-0238">DNA-binding</keyword>
<dbReference type="GO" id="GO:0003700">
    <property type="term" value="F:DNA-binding transcription factor activity"/>
    <property type="evidence" value="ECO:0007669"/>
    <property type="project" value="InterPro"/>
</dbReference>
<proteinExistence type="inferred from homology"/>
<protein>
    <submittedName>
        <fullName evidence="6">LysR family transcriptional regulator</fullName>
    </submittedName>
</protein>
<reference evidence="6 7" key="1">
    <citation type="journal article" date="2015" name="Genome Announc.">
        <title>Expanding the biotechnology potential of lactobacilli through comparative genomics of 213 strains and associated genera.</title>
        <authorList>
            <person name="Sun Z."/>
            <person name="Harris H.M."/>
            <person name="McCann A."/>
            <person name="Guo C."/>
            <person name="Argimon S."/>
            <person name="Zhang W."/>
            <person name="Yang X."/>
            <person name="Jeffery I.B."/>
            <person name="Cooney J.C."/>
            <person name="Kagawa T.F."/>
            <person name="Liu W."/>
            <person name="Song Y."/>
            <person name="Salvetti E."/>
            <person name="Wrobel A."/>
            <person name="Rasinkangas P."/>
            <person name="Parkhill J."/>
            <person name="Rea M.C."/>
            <person name="O'Sullivan O."/>
            <person name="Ritari J."/>
            <person name="Douillard F.P."/>
            <person name="Paul Ross R."/>
            <person name="Yang R."/>
            <person name="Briner A.E."/>
            <person name="Felis G.E."/>
            <person name="de Vos W.M."/>
            <person name="Barrangou R."/>
            <person name="Klaenhammer T.R."/>
            <person name="Caufield P.W."/>
            <person name="Cui Y."/>
            <person name="Zhang H."/>
            <person name="O'Toole P.W."/>
        </authorList>
    </citation>
    <scope>NUCLEOTIDE SEQUENCE [LARGE SCALE GENOMIC DNA]</scope>
    <source>
        <strain evidence="6 7">DSM 22301</strain>
    </source>
</reference>
<dbReference type="InterPro" id="IPR036390">
    <property type="entry name" value="WH_DNA-bd_sf"/>
</dbReference>
<evidence type="ECO:0000256" key="4">
    <source>
        <dbReference type="ARBA" id="ARBA00023163"/>
    </source>
</evidence>
<dbReference type="PRINTS" id="PR00039">
    <property type="entry name" value="HTHLYSR"/>
</dbReference>
<dbReference type="GO" id="GO:0032993">
    <property type="term" value="C:protein-DNA complex"/>
    <property type="evidence" value="ECO:0007669"/>
    <property type="project" value="TreeGrafter"/>
</dbReference>
<dbReference type="PROSITE" id="PS50931">
    <property type="entry name" value="HTH_LYSR"/>
    <property type="match status" value="1"/>
</dbReference>
<evidence type="ECO:0000259" key="5">
    <source>
        <dbReference type="PROSITE" id="PS50931"/>
    </source>
</evidence>
<dbReference type="AlphaFoldDB" id="A0A0R2K7V2"/>
<evidence type="ECO:0000313" key="7">
    <source>
        <dbReference type="Proteomes" id="UP000051749"/>
    </source>
</evidence>
<comment type="similarity">
    <text evidence="1">Belongs to the LysR transcriptional regulatory family.</text>
</comment>
<evidence type="ECO:0000256" key="3">
    <source>
        <dbReference type="ARBA" id="ARBA00023125"/>
    </source>
</evidence>
<gene>
    <name evidence="6" type="ORF">IV87_GL000844</name>
</gene>
<dbReference type="STRING" id="319653.SAMN04487973_10363"/>
<keyword evidence="2" id="KW-0805">Transcription regulation</keyword>
<dbReference type="EMBL" id="JQBY01000002">
    <property type="protein sequence ID" value="KRN83413.1"/>
    <property type="molecule type" value="Genomic_DNA"/>
</dbReference>
<dbReference type="InterPro" id="IPR000847">
    <property type="entry name" value="LysR_HTH_N"/>
</dbReference>
<dbReference type="Proteomes" id="UP000051749">
    <property type="component" value="Unassembled WGS sequence"/>
</dbReference>
<evidence type="ECO:0000256" key="1">
    <source>
        <dbReference type="ARBA" id="ARBA00009437"/>
    </source>
</evidence>
<dbReference type="PANTHER" id="PTHR30346">
    <property type="entry name" value="TRANSCRIPTIONAL DUAL REGULATOR HCAR-RELATED"/>
    <property type="match status" value="1"/>
</dbReference>
<dbReference type="GO" id="GO:0003677">
    <property type="term" value="F:DNA binding"/>
    <property type="evidence" value="ECO:0007669"/>
    <property type="project" value="UniProtKB-KW"/>
</dbReference>
<comment type="caution">
    <text evidence="6">The sequence shown here is derived from an EMBL/GenBank/DDBJ whole genome shotgun (WGS) entry which is preliminary data.</text>
</comment>
<evidence type="ECO:0000256" key="2">
    <source>
        <dbReference type="ARBA" id="ARBA00023015"/>
    </source>
</evidence>
<name>A0A0R2K7V2_9LACO</name>
<dbReference type="Gene3D" id="1.10.10.10">
    <property type="entry name" value="Winged helix-like DNA-binding domain superfamily/Winged helix DNA-binding domain"/>
    <property type="match status" value="1"/>
</dbReference>
<organism evidence="6 7">
    <name type="scientific">Pediococcus ethanolidurans</name>
    <dbReference type="NCBI Taxonomy" id="319653"/>
    <lineage>
        <taxon>Bacteria</taxon>
        <taxon>Bacillati</taxon>
        <taxon>Bacillota</taxon>
        <taxon>Bacilli</taxon>
        <taxon>Lactobacillales</taxon>
        <taxon>Lactobacillaceae</taxon>
        <taxon>Pediococcus</taxon>
    </lineage>
</organism>